<sequence>MIPNVTRGDRMPGLIGYLVGPGRHNEHTEPHLIDGDGWLMAWHSGDSLDAHSAQQIARHLDAPRRRNDVEVPRGHVWHCSLSLRAEEGSLSDEQWSGIARDFVAAMEFDDCQGSKEPCRWVAIHHGASQGGNDHIHIAVDLVRPDGTKADVFRDFRRAQSACRALEKKWGLEQLESAREQRSTRGVKAGEIEAQARRVARAKWRRRPDVKDKAEPRWEDLPRDRRADLIGAERAAASARHDLGVTVRGAAAAADDEAAFVRNLREAGVLARPRYADGRRDVVTGYSVALKPQAGERPIWYGGGRLAHDLTLSRLRTDWPDTAQSASEAVAQWNAAKKHQPTGRSQRPPAMDPSQWGRCADQIAGLVDQLASVPLTDRDRWAATSRQAAGVLAAWSQATERGQGPLGRAAEVVSRSGQTWQPSGPGVAGSGQVMRGAAMAMAAAARGGQGVVAQVAMMRQMMTLVVALAAAARAGSQARQAEALATVARTDLAAVHRSLDQAANRVTVPGPVTEQERPPAPGEQEAAERIEEAQPGPSMPPQARPGQPGRSMRELAFGKPATEAARRPPPDIGHGRTRPPRPDRDRGHERG</sequence>
<reference evidence="3 4" key="1">
    <citation type="journal article" date="2012" name="BMC Genomics">
        <title>The genome sequence of Propionibacterium acidipropionici provides insights into its biotechnological and industrial potential.</title>
        <authorList>
            <person name="Parizzi L.P."/>
            <person name="Grassi M.C."/>
            <person name="Llerena L.A."/>
            <person name="Carazzolle M.F."/>
            <person name="Queiroz V.L."/>
            <person name="Lunardi I."/>
            <person name="Zeidler A.F."/>
            <person name="Teixeira P.J."/>
            <person name="Mieczkowski P."/>
            <person name="Rincones J."/>
            <person name="Pereira G.A."/>
        </authorList>
    </citation>
    <scope>NUCLEOTIDE SEQUENCE [LARGE SCALE GENOMIC DNA]</scope>
    <source>
        <strain evidence="4">ATCC 4875 / DSM 20272 / JCM 6432 / NBRC 12425 / NCIMB 8070</strain>
    </source>
</reference>
<evidence type="ECO:0000313" key="3">
    <source>
        <dbReference type="EMBL" id="AFV89279.1"/>
    </source>
</evidence>
<evidence type="ECO:0000313" key="4">
    <source>
        <dbReference type="Proteomes" id="UP000000214"/>
    </source>
</evidence>
<feature type="region of interest" description="Disordered" evidence="1">
    <location>
        <begin position="335"/>
        <end position="354"/>
    </location>
</feature>
<feature type="region of interest" description="Disordered" evidence="1">
    <location>
        <begin position="502"/>
        <end position="590"/>
    </location>
</feature>
<evidence type="ECO:0000256" key="1">
    <source>
        <dbReference type="SAM" id="MobiDB-lite"/>
    </source>
</evidence>
<dbReference type="HOGENOM" id="CLU_029419_0_0_11"/>
<proteinExistence type="predicted"/>
<dbReference type="eggNOG" id="COG0323">
    <property type="taxonomic scope" value="Bacteria"/>
</dbReference>
<accession>K7RMV8</accession>
<name>K7RMV8_ACIA4</name>
<dbReference type="AlphaFoldDB" id="K7RMV8"/>
<dbReference type="PATRIC" id="fig|1171373.8.peg.1453"/>
<dbReference type="Proteomes" id="UP000000214">
    <property type="component" value="Chromosome"/>
</dbReference>
<protein>
    <submittedName>
        <fullName evidence="3">Mobilization protein</fullName>
    </submittedName>
</protein>
<organism evidence="3 4">
    <name type="scientific">Acidipropionibacterium acidipropionici (strain ATCC 4875 / DSM 20272 / JCM 6432 / NBRC 12425 / NCIMB 8070 / 4)</name>
    <name type="common">Propionibacterium acidipropionici</name>
    <dbReference type="NCBI Taxonomy" id="1171373"/>
    <lineage>
        <taxon>Bacteria</taxon>
        <taxon>Bacillati</taxon>
        <taxon>Actinomycetota</taxon>
        <taxon>Actinomycetes</taxon>
        <taxon>Propionibacteriales</taxon>
        <taxon>Propionibacteriaceae</taxon>
        <taxon>Acidipropionibacterium</taxon>
    </lineage>
</organism>
<feature type="compositionally biased region" description="Basic and acidic residues" evidence="1">
    <location>
        <begin position="579"/>
        <end position="590"/>
    </location>
</feature>
<dbReference type="STRING" id="1171373.PACID_14650"/>
<dbReference type="Pfam" id="PF03432">
    <property type="entry name" value="Relaxase"/>
    <property type="match status" value="1"/>
</dbReference>
<feature type="domain" description="MobA/VirD2-like nuclease" evidence="2">
    <location>
        <begin position="49"/>
        <end position="171"/>
    </location>
</feature>
<dbReference type="EMBL" id="CP003493">
    <property type="protein sequence ID" value="AFV89279.1"/>
    <property type="molecule type" value="Genomic_DNA"/>
</dbReference>
<dbReference type="KEGG" id="pbo:PACID_14650"/>
<gene>
    <name evidence="3" type="ordered locus">PACID_14650</name>
</gene>
<evidence type="ECO:0000259" key="2">
    <source>
        <dbReference type="Pfam" id="PF03432"/>
    </source>
</evidence>
<dbReference type="InterPro" id="IPR005094">
    <property type="entry name" value="Endonuclease_MobA/VirD2"/>
</dbReference>